<sequence length="221" mass="24091">MAAVKITYYLEVLSSWCAWAEPTWTELKSRYAHRVDFEWKIALMRPADFPISRAQCDWFYRRSGTVMRSPFMLHSGWLDAARAGDYAAPSLVAEAGRDLGFTDDRLRLALTHAAVREGRRIGELAEAVAVASAASGCDAAQLRALAESPATRARAEASTAEFLAHQINQRPAFVLTDAIGDKAVFSGLVRLEPLVATIETMLADTNAYASFAAHFGAPPAV</sequence>
<keyword evidence="2" id="KW-1185">Reference proteome</keyword>
<name>A0A8F9TV57_9BACT</name>
<evidence type="ECO:0000313" key="2">
    <source>
        <dbReference type="Proteomes" id="UP000825051"/>
    </source>
</evidence>
<dbReference type="KEGG" id="ole:K0B96_12725"/>
<dbReference type="Gene3D" id="3.40.30.10">
    <property type="entry name" value="Glutaredoxin"/>
    <property type="match status" value="1"/>
</dbReference>
<organism evidence="1 2">
    <name type="scientific">Horticoccus luteus</name>
    <dbReference type="NCBI Taxonomy" id="2862869"/>
    <lineage>
        <taxon>Bacteria</taxon>
        <taxon>Pseudomonadati</taxon>
        <taxon>Verrucomicrobiota</taxon>
        <taxon>Opitutia</taxon>
        <taxon>Opitutales</taxon>
        <taxon>Opitutaceae</taxon>
        <taxon>Horticoccus</taxon>
    </lineage>
</organism>
<dbReference type="Proteomes" id="UP000825051">
    <property type="component" value="Chromosome"/>
</dbReference>
<gene>
    <name evidence="1" type="ORF">K0B96_12725</name>
</gene>
<dbReference type="RefSeq" id="WP_220161271.1">
    <property type="nucleotide sequence ID" value="NZ_CP080507.1"/>
</dbReference>
<evidence type="ECO:0000313" key="1">
    <source>
        <dbReference type="EMBL" id="QYM78167.1"/>
    </source>
</evidence>
<dbReference type="InterPro" id="IPR036249">
    <property type="entry name" value="Thioredoxin-like_sf"/>
</dbReference>
<dbReference type="AlphaFoldDB" id="A0A8F9TV57"/>
<dbReference type="EMBL" id="CP080507">
    <property type="protein sequence ID" value="QYM78167.1"/>
    <property type="molecule type" value="Genomic_DNA"/>
</dbReference>
<dbReference type="SUPFAM" id="SSF52833">
    <property type="entry name" value="Thioredoxin-like"/>
    <property type="match status" value="1"/>
</dbReference>
<accession>A0A8F9TV57</accession>
<proteinExistence type="predicted"/>
<reference evidence="1" key="1">
    <citation type="submission" date="2021-08" db="EMBL/GenBank/DDBJ databases">
        <title>Genome of a novel bacterium of the phylum Verrucomicrobia, Oleiharenicola sp. KSB-15.</title>
        <authorList>
            <person name="Chung J.-H."/>
            <person name="Ahn J.-H."/>
            <person name="Yoon Y."/>
            <person name="Kim D.-Y."/>
            <person name="An S.-H."/>
            <person name="Park I."/>
            <person name="Yeon J."/>
        </authorList>
    </citation>
    <scope>NUCLEOTIDE SEQUENCE</scope>
    <source>
        <strain evidence="1">KSB-15</strain>
    </source>
</reference>
<protein>
    <submittedName>
        <fullName evidence="1">Disulfide bond formation protein DsbA</fullName>
    </submittedName>
</protein>